<dbReference type="Pfam" id="PF01812">
    <property type="entry name" value="5-FTHF_cyc-lig"/>
    <property type="match status" value="1"/>
</dbReference>
<sequence>MTSASAKRAVRAAVLAARRALTPAAVARADAALAGSLPELIAPDAALTVCAYVPMTGEPGGPDLPDRLAATPGVARVLLPVLRPDRDLDWAEYTGPGSLAPATMGLREPTGPRTGVTGITMADLVLVPAVAVDRRGARLGRGGGSYDRALARVAPGTPVIALLYDGELLDEVPAEGHDQRVGGALTPSGLRRIPG</sequence>
<evidence type="ECO:0000313" key="7">
    <source>
        <dbReference type="EMBL" id="GIF89038.1"/>
    </source>
</evidence>
<dbReference type="GO" id="GO:0005524">
    <property type="term" value="F:ATP binding"/>
    <property type="evidence" value="ECO:0007669"/>
    <property type="project" value="UniProtKB-KW"/>
</dbReference>
<evidence type="ECO:0000256" key="5">
    <source>
        <dbReference type="RuleBase" id="RU361279"/>
    </source>
</evidence>
<dbReference type="PIRSF" id="PIRSF006806">
    <property type="entry name" value="FTHF_cligase"/>
    <property type="match status" value="1"/>
</dbReference>
<dbReference type="GO" id="GO:0030272">
    <property type="term" value="F:5-formyltetrahydrofolate cyclo-ligase activity"/>
    <property type="evidence" value="ECO:0007669"/>
    <property type="project" value="UniProtKB-EC"/>
</dbReference>
<dbReference type="InterPro" id="IPR002698">
    <property type="entry name" value="FTHF_cligase"/>
</dbReference>
<evidence type="ECO:0000256" key="6">
    <source>
        <dbReference type="SAM" id="SignalP"/>
    </source>
</evidence>
<dbReference type="AlphaFoldDB" id="A0A8J3NR66"/>
<feature type="chain" id="PRO_5039006012" description="5-formyltetrahydrofolate cyclo-ligase" evidence="6">
    <location>
        <begin position="28"/>
        <end position="195"/>
    </location>
</feature>
<dbReference type="PANTHER" id="PTHR23407">
    <property type="entry name" value="ATPASE INHIBITOR/5-FORMYLTETRAHYDROFOLATE CYCLO-LIGASE"/>
    <property type="match status" value="1"/>
</dbReference>
<evidence type="ECO:0000256" key="3">
    <source>
        <dbReference type="ARBA" id="ARBA00022840"/>
    </source>
</evidence>
<keyword evidence="6" id="KW-0732">Signal</keyword>
<dbReference type="EMBL" id="BONG01000012">
    <property type="protein sequence ID" value="GIF89038.1"/>
    <property type="molecule type" value="Genomic_DNA"/>
</dbReference>
<organism evidence="7 8">
    <name type="scientific">Catellatospora chokoriensis</name>
    <dbReference type="NCBI Taxonomy" id="310353"/>
    <lineage>
        <taxon>Bacteria</taxon>
        <taxon>Bacillati</taxon>
        <taxon>Actinomycetota</taxon>
        <taxon>Actinomycetes</taxon>
        <taxon>Micromonosporales</taxon>
        <taxon>Micromonosporaceae</taxon>
        <taxon>Catellatospora</taxon>
    </lineage>
</organism>
<dbReference type="GO" id="GO:0035999">
    <property type="term" value="P:tetrahydrofolate interconversion"/>
    <property type="evidence" value="ECO:0007669"/>
    <property type="project" value="TreeGrafter"/>
</dbReference>
<evidence type="ECO:0000256" key="1">
    <source>
        <dbReference type="ARBA" id="ARBA00010638"/>
    </source>
</evidence>
<dbReference type="SUPFAM" id="SSF100950">
    <property type="entry name" value="NagB/RpiA/CoA transferase-like"/>
    <property type="match status" value="1"/>
</dbReference>
<protein>
    <recommendedName>
        <fullName evidence="5">5-formyltetrahydrofolate cyclo-ligase</fullName>
        <ecNumber evidence="5">6.3.3.2</ecNumber>
    </recommendedName>
</protein>
<dbReference type="NCBIfam" id="TIGR02727">
    <property type="entry name" value="MTHFS_bact"/>
    <property type="match status" value="1"/>
</dbReference>
<feature type="signal peptide" evidence="6">
    <location>
        <begin position="1"/>
        <end position="27"/>
    </location>
</feature>
<reference evidence="7 8" key="1">
    <citation type="submission" date="2021-01" db="EMBL/GenBank/DDBJ databases">
        <title>Whole genome shotgun sequence of Catellatospora chokoriensis NBRC 107358.</title>
        <authorList>
            <person name="Komaki H."/>
            <person name="Tamura T."/>
        </authorList>
    </citation>
    <scope>NUCLEOTIDE SEQUENCE [LARGE SCALE GENOMIC DNA]</scope>
    <source>
        <strain evidence="7 8">NBRC 107358</strain>
    </source>
</reference>
<accession>A0A8J3NR66</accession>
<dbReference type="GO" id="GO:0009396">
    <property type="term" value="P:folic acid-containing compound biosynthetic process"/>
    <property type="evidence" value="ECO:0007669"/>
    <property type="project" value="TreeGrafter"/>
</dbReference>
<feature type="binding site" evidence="4">
    <location>
        <position position="58"/>
    </location>
    <ligand>
        <name>substrate</name>
    </ligand>
</feature>
<gene>
    <name evidence="7" type="ORF">Cch02nite_24820</name>
</gene>
<name>A0A8J3NR66_9ACTN</name>
<feature type="binding site" evidence="4">
    <location>
        <begin position="7"/>
        <end position="11"/>
    </location>
    <ligand>
        <name>ATP</name>
        <dbReference type="ChEBI" id="CHEBI:30616"/>
    </ligand>
</feature>
<keyword evidence="5" id="KW-0479">Metal-binding</keyword>
<feature type="binding site" evidence="4">
    <location>
        <position position="53"/>
    </location>
    <ligand>
        <name>substrate</name>
    </ligand>
</feature>
<proteinExistence type="inferred from homology"/>
<comment type="cofactor">
    <cofactor evidence="5">
        <name>Mg(2+)</name>
        <dbReference type="ChEBI" id="CHEBI:18420"/>
    </cofactor>
</comment>
<feature type="binding site" evidence="4">
    <location>
        <begin position="138"/>
        <end position="146"/>
    </location>
    <ligand>
        <name>ATP</name>
        <dbReference type="ChEBI" id="CHEBI:30616"/>
    </ligand>
</feature>
<keyword evidence="5" id="KW-0460">Magnesium</keyword>
<evidence type="ECO:0000313" key="8">
    <source>
        <dbReference type="Proteomes" id="UP000619293"/>
    </source>
</evidence>
<dbReference type="PANTHER" id="PTHR23407:SF1">
    <property type="entry name" value="5-FORMYLTETRAHYDROFOLATE CYCLO-LIGASE"/>
    <property type="match status" value="1"/>
</dbReference>
<comment type="similarity">
    <text evidence="1 5">Belongs to the 5-formyltetrahydrofolate cyclo-ligase family.</text>
</comment>
<dbReference type="InterPro" id="IPR024185">
    <property type="entry name" value="FTHF_cligase-like_sf"/>
</dbReference>
<keyword evidence="3 4" id="KW-0067">ATP-binding</keyword>
<keyword evidence="8" id="KW-1185">Reference proteome</keyword>
<dbReference type="GO" id="GO:0046872">
    <property type="term" value="F:metal ion binding"/>
    <property type="evidence" value="ECO:0007669"/>
    <property type="project" value="UniProtKB-KW"/>
</dbReference>
<comment type="caution">
    <text evidence="7">The sequence shown here is derived from an EMBL/GenBank/DDBJ whole genome shotgun (WGS) entry which is preliminary data.</text>
</comment>
<dbReference type="InterPro" id="IPR037171">
    <property type="entry name" value="NagB/RpiA_transferase-like"/>
</dbReference>
<evidence type="ECO:0000256" key="4">
    <source>
        <dbReference type="PIRSR" id="PIRSR006806-1"/>
    </source>
</evidence>
<dbReference type="Gene3D" id="3.40.50.10420">
    <property type="entry name" value="NagB/RpiA/CoA transferase-like"/>
    <property type="match status" value="1"/>
</dbReference>
<dbReference type="Proteomes" id="UP000619293">
    <property type="component" value="Unassembled WGS sequence"/>
</dbReference>
<evidence type="ECO:0000256" key="2">
    <source>
        <dbReference type="ARBA" id="ARBA00022741"/>
    </source>
</evidence>
<comment type="catalytic activity">
    <reaction evidence="5">
        <text>(6S)-5-formyl-5,6,7,8-tetrahydrofolate + ATP = (6R)-5,10-methenyltetrahydrofolate + ADP + phosphate</text>
        <dbReference type="Rhea" id="RHEA:10488"/>
        <dbReference type="ChEBI" id="CHEBI:30616"/>
        <dbReference type="ChEBI" id="CHEBI:43474"/>
        <dbReference type="ChEBI" id="CHEBI:57455"/>
        <dbReference type="ChEBI" id="CHEBI:57457"/>
        <dbReference type="ChEBI" id="CHEBI:456216"/>
        <dbReference type="EC" id="6.3.3.2"/>
    </reaction>
</comment>
<dbReference type="EC" id="6.3.3.2" evidence="5"/>
<keyword evidence="2 4" id="KW-0547">Nucleotide-binding</keyword>